<evidence type="ECO:0000259" key="7">
    <source>
        <dbReference type="PROSITE" id="PS50850"/>
    </source>
</evidence>
<proteinExistence type="predicted"/>
<feature type="transmembrane region" description="Helical" evidence="6">
    <location>
        <begin position="64"/>
        <end position="82"/>
    </location>
</feature>
<evidence type="ECO:0000256" key="1">
    <source>
        <dbReference type="ARBA" id="ARBA00004127"/>
    </source>
</evidence>
<evidence type="ECO:0000256" key="5">
    <source>
        <dbReference type="ARBA" id="ARBA00023136"/>
    </source>
</evidence>
<dbReference type="SUPFAM" id="SSF103473">
    <property type="entry name" value="MFS general substrate transporter"/>
    <property type="match status" value="1"/>
</dbReference>
<dbReference type="PANTHER" id="PTHR23501">
    <property type="entry name" value="MAJOR FACILITATOR SUPERFAMILY"/>
    <property type="match status" value="1"/>
</dbReference>
<evidence type="ECO:0000256" key="3">
    <source>
        <dbReference type="ARBA" id="ARBA00022692"/>
    </source>
</evidence>
<dbReference type="InterPro" id="IPR036259">
    <property type="entry name" value="MFS_trans_sf"/>
</dbReference>
<keyword evidence="5 6" id="KW-0472">Membrane</keyword>
<evidence type="ECO:0000256" key="2">
    <source>
        <dbReference type="ARBA" id="ARBA00022448"/>
    </source>
</evidence>
<evidence type="ECO:0000256" key="4">
    <source>
        <dbReference type="ARBA" id="ARBA00022989"/>
    </source>
</evidence>
<dbReference type="KEGG" id="pco:PHACADRAFT_209625"/>
<gene>
    <name evidence="8" type="ORF">PHACADRAFT_209625</name>
</gene>
<dbReference type="STRING" id="650164.K5VX27"/>
<name>K5VX27_PHACS</name>
<evidence type="ECO:0000313" key="9">
    <source>
        <dbReference type="Proteomes" id="UP000008370"/>
    </source>
</evidence>
<keyword evidence="3 6" id="KW-0812">Transmembrane</keyword>
<dbReference type="OrthoDB" id="3437016at2759"/>
<feature type="domain" description="Major facilitator superfamily (MFS) profile" evidence="7">
    <location>
        <begin position="1"/>
        <end position="401"/>
    </location>
</feature>
<dbReference type="InterPro" id="IPR011701">
    <property type="entry name" value="MFS"/>
</dbReference>
<dbReference type="AlphaFoldDB" id="K5VX27"/>
<feature type="transmembrane region" description="Helical" evidence="6">
    <location>
        <begin position="382"/>
        <end position="400"/>
    </location>
</feature>
<comment type="subcellular location">
    <subcellularLocation>
        <location evidence="1">Endomembrane system</location>
        <topology evidence="1">Multi-pass membrane protein</topology>
    </subcellularLocation>
</comment>
<feature type="transmembrane region" description="Helical" evidence="6">
    <location>
        <begin position="291"/>
        <end position="311"/>
    </location>
</feature>
<feature type="transmembrane region" description="Helical" evidence="6">
    <location>
        <begin position="252"/>
        <end position="270"/>
    </location>
</feature>
<dbReference type="RefSeq" id="XP_007396426.1">
    <property type="nucleotide sequence ID" value="XM_007396364.1"/>
</dbReference>
<dbReference type="GO" id="GO:0000329">
    <property type="term" value="C:fungal-type vacuole membrane"/>
    <property type="evidence" value="ECO:0007669"/>
    <property type="project" value="TreeGrafter"/>
</dbReference>
<accession>K5VX27</accession>
<feature type="transmembrane region" description="Helical" evidence="6">
    <location>
        <begin position="331"/>
        <end position="350"/>
    </location>
</feature>
<protein>
    <recommendedName>
        <fullName evidence="7">Major facilitator superfamily (MFS) profile domain-containing protein</fullName>
    </recommendedName>
</protein>
<keyword evidence="9" id="KW-1185">Reference proteome</keyword>
<sequence length="401" mass="44139">MSHSVYHLGRAVACDLSFANCKQAFSGPDLRETYSFHSTQRLLATLVATVLPDISSEFHQSHQAGWLGTSYLLATCTFAPLYGRLCDIVGRRVAVQMAILLSLVGCIMSALANNMLVLIVARFVGGLGGGGVMTAATIVTSDLFELRSRGITQGLAMVCNSIGMGMGGPLGGFVSDWFGWRWAFLAQIPLFCLSFILITFSLRYSNPDGKGMREMSRRIDFTGTTILFGSVLCFLLFLSYHANDYLPWSDPLVHWPFAGFLALALLFLLFELLFAHEPVLAPFLLRQKVPLLVGISNFCIAMCNFAVLYYFPMWFRTVRLDSAGRAGAHLIPNGVSFSAGSLFAGWVIRYTGVYKKLDLLFGLFPIIGTVLLIMMRETSSPFQLWFSIASSLFSALIISTH</sequence>
<keyword evidence="4 6" id="KW-1133">Transmembrane helix</keyword>
<evidence type="ECO:0000256" key="6">
    <source>
        <dbReference type="SAM" id="Phobius"/>
    </source>
</evidence>
<dbReference type="EMBL" id="JH930472">
    <property type="protein sequence ID" value="EKM56128.1"/>
    <property type="molecule type" value="Genomic_DNA"/>
</dbReference>
<organism evidence="8 9">
    <name type="scientific">Phanerochaete carnosa (strain HHB-10118-sp)</name>
    <name type="common">White-rot fungus</name>
    <name type="synonym">Peniophora carnosa</name>
    <dbReference type="NCBI Taxonomy" id="650164"/>
    <lineage>
        <taxon>Eukaryota</taxon>
        <taxon>Fungi</taxon>
        <taxon>Dikarya</taxon>
        <taxon>Basidiomycota</taxon>
        <taxon>Agaricomycotina</taxon>
        <taxon>Agaricomycetes</taxon>
        <taxon>Polyporales</taxon>
        <taxon>Phanerochaetaceae</taxon>
        <taxon>Phanerochaete</taxon>
    </lineage>
</organism>
<dbReference type="Proteomes" id="UP000008370">
    <property type="component" value="Unassembled WGS sequence"/>
</dbReference>
<dbReference type="HOGENOM" id="CLU_000960_10_0_1"/>
<dbReference type="InterPro" id="IPR020846">
    <property type="entry name" value="MFS_dom"/>
</dbReference>
<evidence type="ECO:0000313" key="8">
    <source>
        <dbReference type="EMBL" id="EKM56128.1"/>
    </source>
</evidence>
<dbReference type="PROSITE" id="PS50850">
    <property type="entry name" value="MFS"/>
    <property type="match status" value="1"/>
</dbReference>
<feature type="transmembrane region" description="Helical" evidence="6">
    <location>
        <begin position="221"/>
        <end position="240"/>
    </location>
</feature>
<feature type="transmembrane region" description="Helical" evidence="6">
    <location>
        <begin position="94"/>
        <end position="112"/>
    </location>
</feature>
<dbReference type="Gene3D" id="1.20.1250.20">
    <property type="entry name" value="MFS general substrate transporter like domains"/>
    <property type="match status" value="1"/>
</dbReference>
<reference evidence="8 9" key="1">
    <citation type="journal article" date="2012" name="BMC Genomics">
        <title>Comparative genomics of the white-rot fungi, Phanerochaete carnosa and P. chrysosporium, to elucidate the genetic basis of the distinct wood types they colonize.</title>
        <authorList>
            <person name="Suzuki H."/>
            <person name="MacDonald J."/>
            <person name="Syed K."/>
            <person name="Salamov A."/>
            <person name="Hori C."/>
            <person name="Aerts A."/>
            <person name="Henrissat B."/>
            <person name="Wiebenga A."/>
            <person name="vanKuyk P.A."/>
            <person name="Barry K."/>
            <person name="Lindquist E."/>
            <person name="LaButti K."/>
            <person name="Lapidus A."/>
            <person name="Lucas S."/>
            <person name="Coutinho P."/>
            <person name="Gong Y."/>
            <person name="Samejima M."/>
            <person name="Mahadevan R."/>
            <person name="Abou-Zaid M."/>
            <person name="de Vries R.P."/>
            <person name="Igarashi K."/>
            <person name="Yadav J.S."/>
            <person name="Grigoriev I.V."/>
            <person name="Master E.R."/>
        </authorList>
    </citation>
    <scope>NUCLEOTIDE SEQUENCE [LARGE SCALE GENOMIC DNA]</scope>
    <source>
        <strain evidence="8 9">HHB-10118-sp</strain>
    </source>
</reference>
<dbReference type="Pfam" id="PF07690">
    <property type="entry name" value="MFS_1"/>
    <property type="match status" value="1"/>
</dbReference>
<keyword evidence="2" id="KW-0813">Transport</keyword>
<feature type="transmembrane region" description="Helical" evidence="6">
    <location>
        <begin position="357"/>
        <end position="376"/>
    </location>
</feature>
<dbReference type="GO" id="GO:0015174">
    <property type="term" value="F:basic amino acid transmembrane transporter activity"/>
    <property type="evidence" value="ECO:0007669"/>
    <property type="project" value="TreeGrafter"/>
</dbReference>
<dbReference type="InParanoid" id="K5VX27"/>
<feature type="transmembrane region" description="Helical" evidence="6">
    <location>
        <begin position="180"/>
        <end position="200"/>
    </location>
</feature>
<dbReference type="GO" id="GO:0012505">
    <property type="term" value="C:endomembrane system"/>
    <property type="evidence" value="ECO:0007669"/>
    <property type="project" value="UniProtKB-SubCell"/>
</dbReference>
<dbReference type="GO" id="GO:0005886">
    <property type="term" value="C:plasma membrane"/>
    <property type="evidence" value="ECO:0007669"/>
    <property type="project" value="TreeGrafter"/>
</dbReference>
<dbReference type="GeneID" id="18912868"/>
<dbReference type="PANTHER" id="PTHR23501:SF191">
    <property type="entry name" value="VACUOLAR BASIC AMINO ACID TRANSPORTER 4"/>
    <property type="match status" value="1"/>
</dbReference>